<keyword evidence="3 8" id="KW-0489">Methyltransferase</keyword>
<dbReference type="GO" id="GO:0032259">
    <property type="term" value="P:methylation"/>
    <property type="evidence" value="ECO:0007669"/>
    <property type="project" value="UniProtKB-KW"/>
</dbReference>
<keyword evidence="4 8" id="KW-0808">Transferase</keyword>
<dbReference type="AlphaFoldDB" id="A0A6A2YMY3"/>
<dbReference type="EMBL" id="VEPZ02001321">
    <property type="protein sequence ID" value="KAE8680720.1"/>
    <property type="molecule type" value="Genomic_DNA"/>
</dbReference>
<evidence type="ECO:0000256" key="2">
    <source>
        <dbReference type="ARBA" id="ARBA00008361"/>
    </source>
</evidence>
<dbReference type="GO" id="GO:0016020">
    <property type="term" value="C:membrane"/>
    <property type="evidence" value="ECO:0007669"/>
    <property type="project" value="UniProtKB-SubCell"/>
</dbReference>
<keyword evidence="11" id="KW-1185">Reference proteome</keyword>
<evidence type="ECO:0000313" key="11">
    <source>
        <dbReference type="Proteomes" id="UP000436088"/>
    </source>
</evidence>
<keyword evidence="5 8" id="KW-0735">Signal-anchor</keyword>
<keyword evidence="6 8" id="KW-0325">Glycoprotein</keyword>
<keyword evidence="8" id="KW-0812">Transmembrane</keyword>
<dbReference type="GO" id="GO:0008168">
    <property type="term" value="F:methyltransferase activity"/>
    <property type="evidence" value="ECO:0007669"/>
    <property type="project" value="UniProtKB-UniRule"/>
</dbReference>
<evidence type="ECO:0000256" key="3">
    <source>
        <dbReference type="ARBA" id="ARBA00022603"/>
    </source>
</evidence>
<dbReference type="InterPro" id="IPR004159">
    <property type="entry name" value="Put_SAM_MeTrfase"/>
</dbReference>
<dbReference type="EC" id="2.1.1.-" evidence="8"/>
<feature type="compositionally biased region" description="Low complexity" evidence="9">
    <location>
        <begin position="11"/>
        <end position="24"/>
    </location>
</feature>
<dbReference type="PANTHER" id="PTHR10108">
    <property type="entry name" value="SAM-DEPENDENT METHYLTRANSFERASE"/>
    <property type="match status" value="1"/>
</dbReference>
<dbReference type="Pfam" id="PF03141">
    <property type="entry name" value="Methyltransf_29"/>
    <property type="match status" value="1"/>
</dbReference>
<dbReference type="Proteomes" id="UP000436088">
    <property type="component" value="Unassembled WGS sequence"/>
</dbReference>
<comment type="similarity">
    <text evidence="2 8">Belongs to the methyltransferase superfamily.</text>
</comment>
<evidence type="ECO:0000256" key="5">
    <source>
        <dbReference type="ARBA" id="ARBA00022968"/>
    </source>
</evidence>
<comment type="subcellular location">
    <subcellularLocation>
        <location evidence="7">Endomembrane system</location>
        <topology evidence="7">Single-pass membrane protein</topology>
    </subcellularLocation>
    <subcellularLocation>
        <location evidence="1 8">Membrane</location>
        <topology evidence="1 8">Single-pass type II membrane protein</topology>
    </subcellularLocation>
</comment>
<feature type="compositionally biased region" description="Polar residues" evidence="9">
    <location>
        <begin position="70"/>
        <end position="83"/>
    </location>
</feature>
<reference evidence="10" key="1">
    <citation type="submission" date="2019-09" db="EMBL/GenBank/DDBJ databases">
        <title>Draft genome information of white flower Hibiscus syriacus.</title>
        <authorList>
            <person name="Kim Y.-M."/>
        </authorList>
    </citation>
    <scope>NUCLEOTIDE SEQUENCE [LARGE SCALE GENOMIC DNA]</scope>
    <source>
        <strain evidence="10">YM2019G1</strain>
    </source>
</reference>
<evidence type="ECO:0000256" key="6">
    <source>
        <dbReference type="ARBA" id="ARBA00023180"/>
    </source>
</evidence>
<feature type="compositionally biased region" description="Basic and acidic residues" evidence="9">
    <location>
        <begin position="221"/>
        <end position="233"/>
    </location>
</feature>
<dbReference type="GO" id="GO:0005768">
    <property type="term" value="C:endosome"/>
    <property type="evidence" value="ECO:0007669"/>
    <property type="project" value="TreeGrafter"/>
</dbReference>
<name>A0A6A2YMY3_HIBSY</name>
<feature type="compositionally biased region" description="Basic and acidic residues" evidence="9">
    <location>
        <begin position="286"/>
        <end position="299"/>
    </location>
</feature>
<protein>
    <recommendedName>
        <fullName evidence="8">Methyltransferase</fullName>
        <ecNumber evidence="8">2.1.1.-</ecNumber>
    </recommendedName>
</protein>
<comment type="caution">
    <text evidence="10">The sequence shown here is derived from an EMBL/GenBank/DDBJ whole genome shotgun (WGS) entry which is preliminary data.</text>
</comment>
<proteinExistence type="inferred from homology"/>
<evidence type="ECO:0000256" key="7">
    <source>
        <dbReference type="ARBA" id="ARBA00037847"/>
    </source>
</evidence>
<keyword evidence="8" id="KW-0472">Membrane</keyword>
<feature type="compositionally biased region" description="Basic and acidic residues" evidence="9">
    <location>
        <begin position="177"/>
        <end position="198"/>
    </location>
</feature>
<feature type="compositionally biased region" description="Basic and acidic residues" evidence="9">
    <location>
        <begin position="84"/>
        <end position="104"/>
    </location>
</feature>
<feature type="compositionally biased region" description="Basic and acidic residues" evidence="9">
    <location>
        <begin position="158"/>
        <end position="168"/>
    </location>
</feature>
<dbReference type="GO" id="GO:0005802">
    <property type="term" value="C:trans-Golgi network"/>
    <property type="evidence" value="ECO:0007669"/>
    <property type="project" value="TreeGrafter"/>
</dbReference>
<dbReference type="SUPFAM" id="SSF53335">
    <property type="entry name" value="S-adenosyl-L-methionine-dependent methyltransferases"/>
    <property type="match status" value="1"/>
</dbReference>
<evidence type="ECO:0000256" key="4">
    <source>
        <dbReference type="ARBA" id="ARBA00022679"/>
    </source>
</evidence>
<dbReference type="InterPro" id="IPR029063">
    <property type="entry name" value="SAM-dependent_MTases_sf"/>
</dbReference>
<feature type="region of interest" description="Disordered" evidence="9">
    <location>
        <begin position="1"/>
        <end position="24"/>
    </location>
</feature>
<evidence type="ECO:0000256" key="8">
    <source>
        <dbReference type="RuleBase" id="RU366043"/>
    </source>
</evidence>
<evidence type="ECO:0000256" key="9">
    <source>
        <dbReference type="SAM" id="MobiDB-lite"/>
    </source>
</evidence>
<keyword evidence="8" id="KW-1133">Transmembrane helix</keyword>
<feature type="region of interest" description="Disordered" evidence="9">
    <location>
        <begin position="65"/>
        <end position="337"/>
    </location>
</feature>
<evidence type="ECO:0000313" key="10">
    <source>
        <dbReference type="EMBL" id="KAE8680720.1"/>
    </source>
</evidence>
<dbReference type="PANTHER" id="PTHR10108:SF1130">
    <property type="entry name" value="METHYLTRANSFERASE PMT26-RELATED"/>
    <property type="match status" value="1"/>
</dbReference>
<feature type="compositionally biased region" description="Basic and acidic residues" evidence="9">
    <location>
        <begin position="239"/>
        <end position="276"/>
    </location>
</feature>
<sequence length="657" mass="72150">MALGKYGRVDNSTTGNRRSSSSSYGSTVTKVVFVGFCLVGLWMMSSSSVVPDQNMDDVAHEKKIHIDDQGTGNLNTQENNGNTEESKLDESEKDKKQLDSEVERTNNNSGENFPKDASGAKDGDNNNSGENLPKDASGAKDGGTGNLNTPETEESESDESKKDKKQLDSEGGQTRVSENKTTEESNLDDSKKDKKLLDTEGGQRNNNDENLGGSGGSEENPNDKKSDPGESNEKAVSNENDKKSDSGSGEKKPDEKSSETNVDQNEKNEYNKKDSEGGLSNNNSGKDSEVNPDEKKSISEEGNNNAVFNDKNVNKSDSGGGEKKPDENSSGTNGTKVVGQIEGKSELLSETSTQNGSFSTQAAVSTNEKKTQLASKEYICISTAGPDFIPCLDNWKQSSISVPTNIMNIERGIARKNHLPALFFFLKDINAQLGGQKAERRSGIVTFPILSWHKLRVIRTGLNLGKTLSCDTGCWMWGCQLWRFLFDRNVLAMSFAPKDEHEAQVQFALEREIPAVSAVMGTKKLPYPGGVFDIVHCARCRVPWHIEGIKTTSFDKILTTNRIGLIEINRLLRPGGFFVWSATPVYQKGHEDAEIWKAMVELTEAMCWKLVKKTRKHRINRVAVAIFKKPDSNDCYNGRSKQEPPLCPNSDDPNAAW</sequence>
<gene>
    <name evidence="10" type="ORF">F3Y22_tig00111372pilonHSYRG00229</name>
</gene>
<accession>A0A6A2YMY3</accession>
<evidence type="ECO:0000256" key="1">
    <source>
        <dbReference type="ARBA" id="ARBA00004606"/>
    </source>
</evidence>
<feature type="transmembrane region" description="Helical" evidence="8">
    <location>
        <begin position="27"/>
        <end position="45"/>
    </location>
</feature>
<feature type="region of interest" description="Disordered" evidence="9">
    <location>
        <begin position="636"/>
        <end position="657"/>
    </location>
</feature>
<organism evidence="10 11">
    <name type="scientific">Hibiscus syriacus</name>
    <name type="common">Rose of Sharon</name>
    <dbReference type="NCBI Taxonomy" id="106335"/>
    <lineage>
        <taxon>Eukaryota</taxon>
        <taxon>Viridiplantae</taxon>
        <taxon>Streptophyta</taxon>
        <taxon>Embryophyta</taxon>
        <taxon>Tracheophyta</taxon>
        <taxon>Spermatophyta</taxon>
        <taxon>Magnoliopsida</taxon>
        <taxon>eudicotyledons</taxon>
        <taxon>Gunneridae</taxon>
        <taxon>Pentapetalae</taxon>
        <taxon>rosids</taxon>
        <taxon>malvids</taxon>
        <taxon>Malvales</taxon>
        <taxon>Malvaceae</taxon>
        <taxon>Malvoideae</taxon>
        <taxon>Hibiscus</taxon>
    </lineage>
</organism>